<dbReference type="Gene3D" id="2.170.130.10">
    <property type="entry name" value="TonB-dependent receptor, plug domain"/>
    <property type="match status" value="1"/>
</dbReference>
<dbReference type="RefSeq" id="WP_322464065.1">
    <property type="nucleotide sequence ID" value="NZ_JAXOJX010000001.1"/>
</dbReference>
<keyword evidence="7 12" id="KW-0798">TonB box</keyword>
<keyword evidence="6 13" id="KW-0732">Signal</keyword>
<evidence type="ECO:0000256" key="3">
    <source>
        <dbReference type="ARBA" id="ARBA00022448"/>
    </source>
</evidence>
<feature type="signal peptide" evidence="13">
    <location>
        <begin position="1"/>
        <end position="26"/>
    </location>
</feature>
<dbReference type="Proteomes" id="UP001293718">
    <property type="component" value="Unassembled WGS sequence"/>
</dbReference>
<evidence type="ECO:0000256" key="9">
    <source>
        <dbReference type="ARBA" id="ARBA00023170"/>
    </source>
</evidence>
<keyword evidence="9 16" id="KW-0675">Receptor</keyword>
<keyword evidence="10 11" id="KW-0998">Cell outer membrane</keyword>
<dbReference type="Pfam" id="PF00593">
    <property type="entry name" value="TonB_dep_Rec_b-barrel"/>
    <property type="match status" value="1"/>
</dbReference>
<keyword evidence="4 11" id="KW-1134">Transmembrane beta strand</keyword>
<dbReference type="InterPro" id="IPR037066">
    <property type="entry name" value="Plug_dom_sf"/>
</dbReference>
<evidence type="ECO:0000259" key="14">
    <source>
        <dbReference type="Pfam" id="PF00593"/>
    </source>
</evidence>
<keyword evidence="3 11" id="KW-0813">Transport</keyword>
<name>A0ABU5I8I5_9BURK</name>
<evidence type="ECO:0000313" key="17">
    <source>
        <dbReference type="Proteomes" id="UP001293718"/>
    </source>
</evidence>
<evidence type="ECO:0000259" key="15">
    <source>
        <dbReference type="Pfam" id="PF07715"/>
    </source>
</evidence>
<dbReference type="InterPro" id="IPR000531">
    <property type="entry name" value="Beta-barrel_TonB"/>
</dbReference>
<sequence>MMRGRLRIKMHAAWLACALATGGAIADDADPTQLSLEQLLDLDVQSASKFTQKASEAPSSVTVISAGDIRRFGYRTLADILDSVRGLYVHNDRNYSYLGVRGFGPLGSYNSRVLVMVDGVRLNDPVYSQGSIGREFPVDVDMIERVEFVPGPSSAIYGSNAFFGVVNVITRGGRDLGHLEASAEGGSEGARKGRVSVGKRLDNGLDLMASVTGYRSSGADRYFPEFAALGGGDGMARGLDWERASDLLFKASLGDFTLQAVHGVRNKGVPTASFQSIFGDPRERTRDSQSFVELRYEADLDRDQTLSARLHRGRYDYRGDYPYAGLVSGSTIVNVDGASSDWWGSEVKLVNRSLRNHRLVFGAELQRNTRKDQDNYDLSPATTYIAERHRATQWGVYAQDDWTLHPNLSLNAGLRYDHHSTFGNIMNPRLGLIWGIQPALTLKALYGRAYRAPNDSELFFSSQPLGWKSNPALQPERIETRELVAEWRLASLTRATVSGFQYRISDLITLTTDAGDGQRQYRNIGAARVDGVQAEVEQLWRSGAAVRASVSVQHARDRDGNWLVNSPRQLIKLDATAPLLGTPLHAGVSVRYASSRLARTQAVVPSVLRADLTLSSEQLIAGAEVSAGIYNLLDRRYNDPVSDAHVQDAIEQDRRTFRVKLTVRF</sequence>
<keyword evidence="8 11" id="KW-0472">Membrane</keyword>
<evidence type="ECO:0000256" key="2">
    <source>
        <dbReference type="ARBA" id="ARBA00009810"/>
    </source>
</evidence>
<comment type="similarity">
    <text evidence="2 11 12">Belongs to the TonB-dependent receptor family.</text>
</comment>
<evidence type="ECO:0000256" key="12">
    <source>
        <dbReference type="RuleBase" id="RU003357"/>
    </source>
</evidence>
<evidence type="ECO:0000256" key="13">
    <source>
        <dbReference type="SAM" id="SignalP"/>
    </source>
</evidence>
<keyword evidence="5 11" id="KW-0812">Transmembrane</keyword>
<proteinExistence type="inferred from homology"/>
<evidence type="ECO:0000256" key="10">
    <source>
        <dbReference type="ARBA" id="ARBA00023237"/>
    </source>
</evidence>
<evidence type="ECO:0000256" key="8">
    <source>
        <dbReference type="ARBA" id="ARBA00023136"/>
    </source>
</evidence>
<keyword evidence="17" id="KW-1185">Reference proteome</keyword>
<organism evidence="16 17">
    <name type="scientific">Azohydromonas lata</name>
    <dbReference type="NCBI Taxonomy" id="45677"/>
    <lineage>
        <taxon>Bacteria</taxon>
        <taxon>Pseudomonadati</taxon>
        <taxon>Pseudomonadota</taxon>
        <taxon>Betaproteobacteria</taxon>
        <taxon>Burkholderiales</taxon>
        <taxon>Sphaerotilaceae</taxon>
        <taxon>Azohydromonas</taxon>
    </lineage>
</organism>
<evidence type="ECO:0000256" key="7">
    <source>
        <dbReference type="ARBA" id="ARBA00023077"/>
    </source>
</evidence>
<dbReference type="InterPro" id="IPR039426">
    <property type="entry name" value="TonB-dep_rcpt-like"/>
</dbReference>
<feature type="domain" description="TonB-dependent receptor plug" evidence="15">
    <location>
        <begin position="54"/>
        <end position="165"/>
    </location>
</feature>
<dbReference type="Gene3D" id="2.40.170.20">
    <property type="entry name" value="TonB-dependent receptor, beta-barrel domain"/>
    <property type="match status" value="1"/>
</dbReference>
<dbReference type="PANTHER" id="PTHR30069">
    <property type="entry name" value="TONB-DEPENDENT OUTER MEMBRANE RECEPTOR"/>
    <property type="match status" value="1"/>
</dbReference>
<dbReference type="SUPFAM" id="SSF56935">
    <property type="entry name" value="Porins"/>
    <property type="match status" value="1"/>
</dbReference>
<geneLocation type="plasmid" evidence="16">
    <name>unnamed</name>
</geneLocation>
<gene>
    <name evidence="16" type="ORF">SM757_00115</name>
</gene>
<evidence type="ECO:0000256" key="1">
    <source>
        <dbReference type="ARBA" id="ARBA00004571"/>
    </source>
</evidence>
<evidence type="ECO:0000256" key="11">
    <source>
        <dbReference type="PROSITE-ProRule" id="PRU01360"/>
    </source>
</evidence>
<evidence type="ECO:0000256" key="5">
    <source>
        <dbReference type="ARBA" id="ARBA00022692"/>
    </source>
</evidence>
<comment type="subcellular location">
    <subcellularLocation>
        <location evidence="1 11">Cell outer membrane</location>
        <topology evidence="1 11">Multi-pass membrane protein</topology>
    </subcellularLocation>
</comment>
<dbReference type="InterPro" id="IPR036942">
    <property type="entry name" value="Beta-barrel_TonB_sf"/>
</dbReference>
<dbReference type="CDD" id="cd01347">
    <property type="entry name" value="ligand_gated_channel"/>
    <property type="match status" value="1"/>
</dbReference>
<protein>
    <submittedName>
        <fullName evidence="16">TonB-dependent receptor</fullName>
    </submittedName>
</protein>
<feature type="domain" description="TonB-dependent receptor-like beta-barrel" evidence="14">
    <location>
        <begin position="272"/>
        <end position="632"/>
    </location>
</feature>
<evidence type="ECO:0000256" key="6">
    <source>
        <dbReference type="ARBA" id="ARBA00022729"/>
    </source>
</evidence>
<dbReference type="InterPro" id="IPR012910">
    <property type="entry name" value="Plug_dom"/>
</dbReference>
<dbReference type="Pfam" id="PF07715">
    <property type="entry name" value="Plug"/>
    <property type="match status" value="1"/>
</dbReference>
<comment type="caution">
    <text evidence="16">The sequence shown here is derived from an EMBL/GenBank/DDBJ whole genome shotgun (WGS) entry which is preliminary data.</text>
</comment>
<accession>A0ABU5I8I5</accession>
<dbReference type="PANTHER" id="PTHR30069:SF29">
    <property type="entry name" value="HEMOGLOBIN AND HEMOGLOBIN-HAPTOGLOBIN-BINDING PROTEIN 1-RELATED"/>
    <property type="match status" value="1"/>
</dbReference>
<evidence type="ECO:0000256" key="4">
    <source>
        <dbReference type="ARBA" id="ARBA00022452"/>
    </source>
</evidence>
<keyword evidence="16" id="KW-0614">Plasmid</keyword>
<evidence type="ECO:0000313" key="16">
    <source>
        <dbReference type="EMBL" id="MDZ5454965.1"/>
    </source>
</evidence>
<feature type="chain" id="PRO_5045411840" evidence="13">
    <location>
        <begin position="27"/>
        <end position="665"/>
    </location>
</feature>
<dbReference type="EMBL" id="JAXOJX010000001">
    <property type="protein sequence ID" value="MDZ5454965.1"/>
    <property type="molecule type" value="Genomic_DNA"/>
</dbReference>
<dbReference type="PROSITE" id="PS52016">
    <property type="entry name" value="TONB_DEPENDENT_REC_3"/>
    <property type="match status" value="1"/>
</dbReference>
<reference evidence="16 17" key="1">
    <citation type="submission" date="2023-11" db="EMBL/GenBank/DDBJ databases">
        <title>Draft genome of Azohydromonas lata strain H1 (DSM1123), a polyhydroxyalkanoate producer.</title>
        <authorList>
            <person name="Traversa D."/>
            <person name="D'Addabbo P."/>
            <person name="Pazzani C."/>
            <person name="Manzari C."/>
            <person name="Chiara M."/>
            <person name="Scrascia M."/>
        </authorList>
    </citation>
    <scope>NUCLEOTIDE SEQUENCE [LARGE SCALE GENOMIC DNA]</scope>
    <source>
        <strain evidence="16 17">H1</strain>
        <plasmid evidence="16">unnamed</plasmid>
    </source>
</reference>